<protein>
    <submittedName>
        <fullName evidence="5">Peptidase S8/S53 domain-containing protein</fullName>
    </submittedName>
</protein>
<dbReference type="GO" id="GO:0006508">
    <property type="term" value="P:proteolysis"/>
    <property type="evidence" value="ECO:0007669"/>
    <property type="project" value="UniProtKB-KW"/>
</dbReference>
<organism evidence="5 6">
    <name type="scientific">Diplogelasinospora grovesii</name>
    <dbReference type="NCBI Taxonomy" id="303347"/>
    <lineage>
        <taxon>Eukaryota</taxon>
        <taxon>Fungi</taxon>
        <taxon>Dikarya</taxon>
        <taxon>Ascomycota</taxon>
        <taxon>Pezizomycotina</taxon>
        <taxon>Sordariomycetes</taxon>
        <taxon>Sordariomycetidae</taxon>
        <taxon>Sordariales</taxon>
        <taxon>Diplogelasinosporaceae</taxon>
        <taxon>Diplogelasinospora</taxon>
    </lineage>
</organism>
<feature type="region of interest" description="Disordered" evidence="2">
    <location>
        <begin position="74"/>
        <end position="101"/>
    </location>
</feature>
<proteinExistence type="inferred from homology"/>
<evidence type="ECO:0000259" key="4">
    <source>
        <dbReference type="Pfam" id="PF24476"/>
    </source>
</evidence>
<evidence type="ECO:0000256" key="2">
    <source>
        <dbReference type="SAM" id="MobiDB-lite"/>
    </source>
</evidence>
<evidence type="ECO:0000256" key="1">
    <source>
        <dbReference type="PROSITE-ProRule" id="PRU01240"/>
    </source>
</evidence>
<feature type="active site" description="Charge relay system" evidence="1">
    <location>
        <position position="481"/>
    </location>
</feature>
<feature type="active site" description="Charge relay system" evidence="1">
    <location>
        <position position="636"/>
    </location>
</feature>
<keyword evidence="6" id="KW-1185">Reference proteome</keyword>
<dbReference type="InterPro" id="IPR056002">
    <property type="entry name" value="DUF7580"/>
</dbReference>
<dbReference type="AlphaFoldDB" id="A0AAN6S7U1"/>
<evidence type="ECO:0000313" key="6">
    <source>
        <dbReference type="Proteomes" id="UP001303473"/>
    </source>
</evidence>
<dbReference type="InterPro" id="IPR000209">
    <property type="entry name" value="Peptidase_S8/S53_dom"/>
</dbReference>
<dbReference type="InterPro" id="IPR036852">
    <property type="entry name" value="Peptidase_S8/S53_dom_sf"/>
</dbReference>
<dbReference type="EMBL" id="MU853767">
    <property type="protein sequence ID" value="KAK3943248.1"/>
    <property type="molecule type" value="Genomic_DNA"/>
</dbReference>
<dbReference type="PROSITE" id="PS51892">
    <property type="entry name" value="SUBTILASE"/>
    <property type="match status" value="1"/>
</dbReference>
<dbReference type="Pfam" id="PF24476">
    <property type="entry name" value="DUF7580"/>
    <property type="match status" value="1"/>
</dbReference>
<evidence type="ECO:0000313" key="5">
    <source>
        <dbReference type="EMBL" id="KAK3943248.1"/>
    </source>
</evidence>
<dbReference type="PANTHER" id="PTHR35186:SF4">
    <property type="entry name" value="PRION-INHIBITION AND PROPAGATION HELO DOMAIN-CONTAINING PROTEIN"/>
    <property type="match status" value="1"/>
</dbReference>
<evidence type="ECO:0000259" key="3">
    <source>
        <dbReference type="Pfam" id="PF00082"/>
    </source>
</evidence>
<keyword evidence="1" id="KW-0378">Hydrolase</keyword>
<dbReference type="GO" id="GO:0004252">
    <property type="term" value="F:serine-type endopeptidase activity"/>
    <property type="evidence" value="ECO:0007669"/>
    <property type="project" value="UniProtKB-UniRule"/>
</dbReference>
<dbReference type="Pfam" id="PF00082">
    <property type="entry name" value="Peptidase_S8"/>
    <property type="match status" value="1"/>
</dbReference>
<feature type="active site" description="Charge relay system" evidence="1">
    <location>
        <position position="440"/>
    </location>
</feature>
<reference evidence="6" key="1">
    <citation type="journal article" date="2023" name="Mol. Phylogenet. Evol.">
        <title>Genome-scale phylogeny and comparative genomics of the fungal order Sordariales.</title>
        <authorList>
            <person name="Hensen N."/>
            <person name="Bonometti L."/>
            <person name="Westerberg I."/>
            <person name="Brannstrom I.O."/>
            <person name="Guillou S."/>
            <person name="Cros-Aarteil S."/>
            <person name="Calhoun S."/>
            <person name="Haridas S."/>
            <person name="Kuo A."/>
            <person name="Mondo S."/>
            <person name="Pangilinan J."/>
            <person name="Riley R."/>
            <person name="LaButti K."/>
            <person name="Andreopoulos B."/>
            <person name="Lipzen A."/>
            <person name="Chen C."/>
            <person name="Yan M."/>
            <person name="Daum C."/>
            <person name="Ng V."/>
            <person name="Clum A."/>
            <person name="Steindorff A."/>
            <person name="Ohm R.A."/>
            <person name="Martin F."/>
            <person name="Silar P."/>
            <person name="Natvig D.O."/>
            <person name="Lalanne C."/>
            <person name="Gautier V."/>
            <person name="Ament-Velasquez S.L."/>
            <person name="Kruys A."/>
            <person name="Hutchinson M.I."/>
            <person name="Powell A.J."/>
            <person name="Barry K."/>
            <person name="Miller A.N."/>
            <person name="Grigoriev I.V."/>
            <person name="Debuchy R."/>
            <person name="Gladieux P."/>
            <person name="Hiltunen Thoren M."/>
            <person name="Johannesson H."/>
        </authorList>
    </citation>
    <scope>NUCLEOTIDE SEQUENCE [LARGE SCALE GENOMIC DNA]</scope>
    <source>
        <strain evidence="6">CBS 340.73</strain>
    </source>
</reference>
<dbReference type="PANTHER" id="PTHR35186">
    <property type="entry name" value="ANK_REP_REGION DOMAIN-CONTAINING PROTEIN"/>
    <property type="match status" value="1"/>
</dbReference>
<keyword evidence="1" id="KW-0645">Protease</keyword>
<comment type="caution">
    <text evidence="5">The sequence shown here is derived from an EMBL/GenBank/DDBJ whole genome shotgun (WGS) entry which is preliminary data.</text>
</comment>
<feature type="domain" description="DUF7580" evidence="4">
    <location>
        <begin position="29"/>
        <end position="346"/>
    </location>
</feature>
<name>A0AAN6S7U1_9PEZI</name>
<feature type="domain" description="Peptidase S8/S53" evidence="3">
    <location>
        <begin position="434"/>
        <end position="654"/>
    </location>
</feature>
<sequence>MTEELLAAVWTHSVCSSHRATVGSRGHTTRHHPTRLYLGRPRRTWAVAAQFDILISCHSLRYWQEIGLGASLQESNNGTAGKAKQRVKFKDAAPSPPSKLPRNLRVEPLSDFCGLLGRRNCARVFLELGNQRLFEDDDVQQLHHDATRGEGIPLARVLQEYHLSVPDRVVLSHTIAQAFWQLYDTKMMLARWTSQNIWFMPGSRDPHPSSLPCKAYLSFPFERAEYELEEYSTAGLIHRCPRIFALAVLLLEISLVRPIQTSRLQWDEKNFVGQTNEDYHIAMKQLKELSDESWANYTGKYIYDYAIRECVVGRSFSPSLRGPGSSMNVAERRQVFYENVVSPLQKLAGSYGRDDVADIKKKKKSDLDFSKISPDSTVSTTSAPVDELAVSTFAAFHTGKFVDPEEWLEDLKRISRYIHHIKHNVPANAKVTPIRVAILDSGCNIDAPYFRDDEGLERAGRVMGWKDFVGGSTKKTDSFGHGTLMAMLVIETGMVAELYVARVAENTEKLDGSGRRISEAIRWAGIDCEADIISMSFEVDDDEDHIKLAILDVRKERKDNVIFLASAGNLGPHRDVAFPACHKDVVAIRAADSMGAVASSNPSTDWLGAVSFATFGDNIPLELREHEPEVCKPGSSVATAVAAGIAATMLSYASMLPHILPGDVKEDDLKRLRTAEGMKALFLNKLSTDVGNRIHFVNPVKFFTDNETNILRLYAIRGCLAKIK</sequence>
<dbReference type="SUPFAM" id="SSF52743">
    <property type="entry name" value="Subtilisin-like"/>
    <property type="match status" value="1"/>
</dbReference>
<keyword evidence="1" id="KW-0720">Serine protease</keyword>
<gene>
    <name evidence="5" type="ORF">QBC46DRAFT_307594</name>
</gene>
<dbReference type="Gene3D" id="3.40.50.200">
    <property type="entry name" value="Peptidase S8/S53 domain"/>
    <property type="match status" value="1"/>
</dbReference>
<accession>A0AAN6S7U1</accession>
<comment type="similarity">
    <text evidence="1">Belongs to the peptidase S8 family.</text>
</comment>
<dbReference type="Proteomes" id="UP001303473">
    <property type="component" value="Unassembled WGS sequence"/>
</dbReference>